<dbReference type="EMBL" id="JBBPBM010000132">
    <property type="protein sequence ID" value="KAK8505000.1"/>
    <property type="molecule type" value="Genomic_DNA"/>
</dbReference>
<comment type="caution">
    <text evidence="1">The sequence shown here is derived from an EMBL/GenBank/DDBJ whole genome shotgun (WGS) entry which is preliminary data.</text>
</comment>
<organism evidence="1 2">
    <name type="scientific">Hibiscus sabdariffa</name>
    <name type="common">roselle</name>
    <dbReference type="NCBI Taxonomy" id="183260"/>
    <lineage>
        <taxon>Eukaryota</taxon>
        <taxon>Viridiplantae</taxon>
        <taxon>Streptophyta</taxon>
        <taxon>Embryophyta</taxon>
        <taxon>Tracheophyta</taxon>
        <taxon>Spermatophyta</taxon>
        <taxon>Magnoliopsida</taxon>
        <taxon>eudicotyledons</taxon>
        <taxon>Gunneridae</taxon>
        <taxon>Pentapetalae</taxon>
        <taxon>rosids</taxon>
        <taxon>malvids</taxon>
        <taxon>Malvales</taxon>
        <taxon>Malvaceae</taxon>
        <taxon>Malvoideae</taxon>
        <taxon>Hibiscus</taxon>
    </lineage>
</organism>
<protein>
    <submittedName>
        <fullName evidence="1">Uncharacterized protein</fullName>
    </submittedName>
</protein>
<dbReference type="Proteomes" id="UP001472677">
    <property type="component" value="Unassembled WGS sequence"/>
</dbReference>
<evidence type="ECO:0000313" key="2">
    <source>
        <dbReference type="Proteomes" id="UP001472677"/>
    </source>
</evidence>
<name>A0ABR2BEY1_9ROSI</name>
<accession>A0ABR2BEY1</accession>
<reference evidence="1 2" key="1">
    <citation type="journal article" date="2024" name="G3 (Bethesda)">
        <title>Genome assembly of Hibiscus sabdariffa L. provides insights into metabolisms of medicinal natural products.</title>
        <authorList>
            <person name="Kim T."/>
        </authorList>
    </citation>
    <scope>NUCLEOTIDE SEQUENCE [LARGE SCALE GENOMIC DNA]</scope>
    <source>
        <strain evidence="1">TK-2024</strain>
        <tissue evidence="1">Old leaves</tissue>
    </source>
</reference>
<sequence length="81" mass="9159">MLDLKPSKSGYVHLGEDTLSMVISSDISVAPKSILIKMFGKLKENGGWMLENFQKVGHSLDIHRILAEDDHSNWLEQQPPR</sequence>
<proteinExistence type="predicted"/>
<gene>
    <name evidence="1" type="ORF">V6N12_032958</name>
</gene>
<evidence type="ECO:0000313" key="1">
    <source>
        <dbReference type="EMBL" id="KAK8505000.1"/>
    </source>
</evidence>
<keyword evidence="2" id="KW-1185">Reference proteome</keyword>